<keyword evidence="2" id="KW-1185">Reference proteome</keyword>
<feature type="non-terminal residue" evidence="1">
    <location>
        <position position="82"/>
    </location>
</feature>
<dbReference type="Proteomes" id="UP001233999">
    <property type="component" value="Unassembled WGS sequence"/>
</dbReference>
<organism evidence="1 2">
    <name type="scientific">Diploptera punctata</name>
    <name type="common">Pacific beetle cockroach</name>
    <dbReference type="NCBI Taxonomy" id="6984"/>
    <lineage>
        <taxon>Eukaryota</taxon>
        <taxon>Metazoa</taxon>
        <taxon>Ecdysozoa</taxon>
        <taxon>Arthropoda</taxon>
        <taxon>Hexapoda</taxon>
        <taxon>Insecta</taxon>
        <taxon>Pterygota</taxon>
        <taxon>Neoptera</taxon>
        <taxon>Polyneoptera</taxon>
        <taxon>Dictyoptera</taxon>
        <taxon>Blattodea</taxon>
        <taxon>Blaberoidea</taxon>
        <taxon>Blaberidae</taxon>
        <taxon>Diplopterinae</taxon>
        <taxon>Diploptera</taxon>
    </lineage>
</organism>
<proteinExistence type="predicted"/>
<evidence type="ECO:0000313" key="1">
    <source>
        <dbReference type="EMBL" id="KAJ9581765.1"/>
    </source>
</evidence>
<dbReference type="AlphaFoldDB" id="A0AAD7ZJC7"/>
<feature type="non-terminal residue" evidence="1">
    <location>
        <position position="1"/>
    </location>
</feature>
<evidence type="ECO:0000313" key="2">
    <source>
        <dbReference type="Proteomes" id="UP001233999"/>
    </source>
</evidence>
<sequence>SETYDGIAILRLGIIAPSCMNPKWRAASPLLRIVEDFSLVTPGMVPSVRQYLLLRKKLSGDGAYPLHFFIYMHISSVHFYYL</sequence>
<accession>A0AAD7ZJC7</accession>
<reference evidence="1" key="2">
    <citation type="submission" date="2023-05" db="EMBL/GenBank/DDBJ databases">
        <authorList>
            <person name="Fouks B."/>
        </authorList>
    </citation>
    <scope>NUCLEOTIDE SEQUENCE</scope>
    <source>
        <strain evidence="1">Stay&amp;Tobe</strain>
        <tissue evidence="1">Testes</tissue>
    </source>
</reference>
<gene>
    <name evidence="1" type="ORF">L9F63_003834</name>
</gene>
<dbReference type="EMBL" id="JASPKZ010007842">
    <property type="protein sequence ID" value="KAJ9581765.1"/>
    <property type="molecule type" value="Genomic_DNA"/>
</dbReference>
<reference evidence="1" key="1">
    <citation type="journal article" date="2023" name="IScience">
        <title>Live-bearing cockroach genome reveals convergent evolutionary mechanisms linked to viviparity in insects and beyond.</title>
        <authorList>
            <person name="Fouks B."/>
            <person name="Harrison M.C."/>
            <person name="Mikhailova A.A."/>
            <person name="Marchal E."/>
            <person name="English S."/>
            <person name="Carruthers M."/>
            <person name="Jennings E.C."/>
            <person name="Chiamaka E.L."/>
            <person name="Frigard R.A."/>
            <person name="Pippel M."/>
            <person name="Attardo G.M."/>
            <person name="Benoit J.B."/>
            <person name="Bornberg-Bauer E."/>
            <person name="Tobe S.S."/>
        </authorList>
    </citation>
    <scope>NUCLEOTIDE SEQUENCE</scope>
    <source>
        <strain evidence="1">Stay&amp;Tobe</strain>
    </source>
</reference>
<protein>
    <submittedName>
        <fullName evidence="1">Uncharacterized protein</fullName>
    </submittedName>
</protein>
<name>A0AAD7ZJC7_DIPPU</name>
<comment type="caution">
    <text evidence="1">The sequence shown here is derived from an EMBL/GenBank/DDBJ whole genome shotgun (WGS) entry which is preliminary data.</text>
</comment>